<organism evidence="6 7">
    <name type="scientific">Ladona fulva</name>
    <name type="common">Scarce chaser dragonfly</name>
    <name type="synonym">Libellula fulva</name>
    <dbReference type="NCBI Taxonomy" id="123851"/>
    <lineage>
        <taxon>Eukaryota</taxon>
        <taxon>Metazoa</taxon>
        <taxon>Ecdysozoa</taxon>
        <taxon>Arthropoda</taxon>
        <taxon>Hexapoda</taxon>
        <taxon>Insecta</taxon>
        <taxon>Pterygota</taxon>
        <taxon>Palaeoptera</taxon>
        <taxon>Odonata</taxon>
        <taxon>Epiprocta</taxon>
        <taxon>Anisoptera</taxon>
        <taxon>Libelluloidea</taxon>
        <taxon>Libellulidae</taxon>
        <taxon>Ladona</taxon>
    </lineage>
</organism>
<keyword evidence="3" id="KW-0234">DNA repair</keyword>
<dbReference type="OrthoDB" id="372624at2759"/>
<evidence type="ECO:0000313" key="6">
    <source>
        <dbReference type="EMBL" id="KAG8223942.1"/>
    </source>
</evidence>
<dbReference type="PANTHER" id="PTHR46459:SF1">
    <property type="entry name" value="E1A-BINDING PROTEIN P400"/>
    <property type="match status" value="1"/>
</dbReference>
<dbReference type="InterPro" id="IPR001005">
    <property type="entry name" value="SANT/Myb"/>
</dbReference>
<evidence type="ECO:0000256" key="3">
    <source>
        <dbReference type="ARBA" id="ARBA00023204"/>
    </source>
</evidence>
<comment type="subcellular location">
    <subcellularLocation>
        <location evidence="1">Nucleus</location>
    </subcellularLocation>
</comment>
<dbReference type="GO" id="GO:0006281">
    <property type="term" value="P:DNA repair"/>
    <property type="evidence" value="ECO:0007669"/>
    <property type="project" value="UniProtKB-KW"/>
</dbReference>
<dbReference type="CDD" id="cd00167">
    <property type="entry name" value="SANT"/>
    <property type="match status" value="1"/>
</dbReference>
<evidence type="ECO:0000259" key="5">
    <source>
        <dbReference type="PROSITE" id="PS50090"/>
    </source>
</evidence>
<evidence type="ECO:0000256" key="4">
    <source>
        <dbReference type="SAM" id="MobiDB-lite"/>
    </source>
</evidence>
<protein>
    <recommendedName>
        <fullName evidence="5">Myb-like domain-containing protein</fullName>
    </recommendedName>
</protein>
<accession>A0A8K0NW72</accession>
<sequence>MWCPPTPPQDEGDVYIDTAMGFLYEQTIMSESQLPSIYIKRELKRSRAESAHSSEREGRRPMKVRKDDSVYTPRSLFDRPSPAIMKMRRDLKLQKYRGMLRPVASVHLGMQMGVKPTGVIGKPGSNGANVSGGVSPQDVVSEWSIHEDWALLQVVQTLMELPLNLMVLSPGHTPNWDMVSDMVNTVSCIYRSPKQCRNRFENVIVPREEGKILYEANPKRQKKTKGVYKMVQQYVPGSPGSPGVKSSGSSARPLRTAQLYAQDGNSSLARLYGRRFDAIRSVSGRRCPTVKPVVVNPTVRNPKHAAVLEANGVAYDNPLGPVEVATRRAERIAREKFKSAQAQPQDQLAAQRLQQQQQCRSVNATITALSGTPSVALQVTPTPGLALQRSSSPVQATVPQQQQALVVSAASSAAIQAGTVTALSPGTAATLRTQRPVTTLTVQEMVANATQLRASATIATAVGSGGTGSMVVPQGATAPVMSVANFTPVQVQAAAQRFVTSSPVTGAVTAAAGK</sequence>
<keyword evidence="2" id="KW-0227">DNA damage</keyword>
<dbReference type="GO" id="GO:0000812">
    <property type="term" value="C:Swr1 complex"/>
    <property type="evidence" value="ECO:0007669"/>
    <property type="project" value="TreeGrafter"/>
</dbReference>
<dbReference type="InterPro" id="IPR009057">
    <property type="entry name" value="Homeodomain-like_sf"/>
</dbReference>
<comment type="caution">
    <text evidence="6">The sequence shown here is derived from an EMBL/GenBank/DDBJ whole genome shotgun (WGS) entry which is preliminary data.</text>
</comment>
<dbReference type="GO" id="GO:0003682">
    <property type="term" value="F:chromatin binding"/>
    <property type="evidence" value="ECO:0007669"/>
    <property type="project" value="TreeGrafter"/>
</dbReference>
<dbReference type="GO" id="GO:0035267">
    <property type="term" value="C:NuA4 histone acetyltransferase complex"/>
    <property type="evidence" value="ECO:0007669"/>
    <property type="project" value="TreeGrafter"/>
</dbReference>
<reference evidence="6" key="2">
    <citation type="submission" date="2017-10" db="EMBL/GenBank/DDBJ databases">
        <title>Ladona fulva Genome sequencing and assembly.</title>
        <authorList>
            <person name="Murali S."/>
            <person name="Richards S."/>
            <person name="Bandaranaike D."/>
            <person name="Bellair M."/>
            <person name="Blankenburg K."/>
            <person name="Chao H."/>
            <person name="Dinh H."/>
            <person name="Doddapaneni H."/>
            <person name="Dugan-Rocha S."/>
            <person name="Elkadiri S."/>
            <person name="Gnanaolivu R."/>
            <person name="Hernandez B."/>
            <person name="Skinner E."/>
            <person name="Javaid M."/>
            <person name="Lee S."/>
            <person name="Li M."/>
            <person name="Ming W."/>
            <person name="Munidasa M."/>
            <person name="Muniz J."/>
            <person name="Nguyen L."/>
            <person name="Hughes D."/>
            <person name="Osuji N."/>
            <person name="Pu L.-L."/>
            <person name="Puazo M."/>
            <person name="Qu C."/>
            <person name="Quiroz J."/>
            <person name="Raj R."/>
            <person name="Weissenberger G."/>
            <person name="Xin Y."/>
            <person name="Zou X."/>
            <person name="Han Y."/>
            <person name="Worley K."/>
            <person name="Muzny D."/>
            <person name="Gibbs R."/>
        </authorList>
    </citation>
    <scope>NUCLEOTIDE SEQUENCE</scope>
    <source>
        <strain evidence="6">Sampled in the wild</strain>
    </source>
</reference>
<evidence type="ECO:0000256" key="2">
    <source>
        <dbReference type="ARBA" id="ARBA00022763"/>
    </source>
</evidence>
<feature type="region of interest" description="Disordered" evidence="4">
    <location>
        <begin position="44"/>
        <end position="67"/>
    </location>
</feature>
<dbReference type="Gene3D" id="1.10.10.60">
    <property type="entry name" value="Homeodomain-like"/>
    <property type="match status" value="1"/>
</dbReference>
<feature type="domain" description="Myb-like" evidence="5">
    <location>
        <begin position="135"/>
        <end position="204"/>
    </location>
</feature>
<name>A0A8K0NW72_LADFU</name>
<feature type="non-terminal residue" evidence="6">
    <location>
        <position position="1"/>
    </location>
</feature>
<evidence type="ECO:0000313" key="7">
    <source>
        <dbReference type="Proteomes" id="UP000792457"/>
    </source>
</evidence>
<dbReference type="EMBL" id="KZ308180">
    <property type="protein sequence ID" value="KAG8223942.1"/>
    <property type="molecule type" value="Genomic_DNA"/>
</dbReference>
<gene>
    <name evidence="6" type="ORF">J437_LFUL003750</name>
</gene>
<dbReference type="AlphaFoldDB" id="A0A8K0NW72"/>
<evidence type="ECO:0000256" key="1">
    <source>
        <dbReference type="ARBA" id="ARBA00004123"/>
    </source>
</evidence>
<keyword evidence="7" id="KW-1185">Reference proteome</keyword>
<proteinExistence type="predicted"/>
<dbReference type="SUPFAM" id="SSF46689">
    <property type="entry name" value="Homeodomain-like"/>
    <property type="match status" value="1"/>
</dbReference>
<reference evidence="6" key="1">
    <citation type="submission" date="2013-04" db="EMBL/GenBank/DDBJ databases">
        <authorList>
            <person name="Qu J."/>
            <person name="Murali S.C."/>
            <person name="Bandaranaike D."/>
            <person name="Bellair M."/>
            <person name="Blankenburg K."/>
            <person name="Chao H."/>
            <person name="Dinh H."/>
            <person name="Doddapaneni H."/>
            <person name="Downs B."/>
            <person name="Dugan-Rocha S."/>
            <person name="Elkadiri S."/>
            <person name="Gnanaolivu R.D."/>
            <person name="Hernandez B."/>
            <person name="Javaid M."/>
            <person name="Jayaseelan J.C."/>
            <person name="Lee S."/>
            <person name="Li M."/>
            <person name="Ming W."/>
            <person name="Munidasa M."/>
            <person name="Muniz J."/>
            <person name="Nguyen L."/>
            <person name="Ongeri F."/>
            <person name="Osuji N."/>
            <person name="Pu L.-L."/>
            <person name="Puazo M."/>
            <person name="Qu C."/>
            <person name="Quiroz J."/>
            <person name="Raj R."/>
            <person name="Weissenberger G."/>
            <person name="Xin Y."/>
            <person name="Zou X."/>
            <person name="Han Y."/>
            <person name="Richards S."/>
            <person name="Worley K."/>
            <person name="Muzny D."/>
            <person name="Gibbs R."/>
        </authorList>
    </citation>
    <scope>NUCLEOTIDE SEQUENCE</scope>
    <source>
        <strain evidence="6">Sampled in the wild</strain>
    </source>
</reference>
<dbReference type="Proteomes" id="UP000792457">
    <property type="component" value="Unassembled WGS sequence"/>
</dbReference>
<dbReference type="PROSITE" id="PS50090">
    <property type="entry name" value="MYB_LIKE"/>
    <property type="match status" value="1"/>
</dbReference>
<dbReference type="PANTHER" id="PTHR46459">
    <property type="entry name" value="E1A-BINDING PROTEIN P400-RELATED"/>
    <property type="match status" value="1"/>
</dbReference>